<dbReference type="InterPro" id="IPR050447">
    <property type="entry name" value="Erg6_SMT_methyltransf"/>
</dbReference>
<dbReference type="AlphaFoldDB" id="A0A7I7MF65"/>
<dbReference type="NCBIfam" id="NF045823">
    <property type="entry name" value="PthPhpthDimycoMt"/>
    <property type="match status" value="1"/>
</dbReference>
<dbReference type="CDD" id="cd02440">
    <property type="entry name" value="AdoMet_MTases"/>
    <property type="match status" value="1"/>
</dbReference>
<evidence type="ECO:0000313" key="5">
    <source>
        <dbReference type="Proteomes" id="UP000466514"/>
    </source>
</evidence>
<keyword evidence="2 4" id="KW-0808">Transferase</keyword>
<dbReference type="GO" id="GO:0008757">
    <property type="term" value="F:S-adenosylmethionine-dependent methyltransferase activity"/>
    <property type="evidence" value="ECO:0007669"/>
    <property type="project" value="InterPro"/>
</dbReference>
<dbReference type="NCBIfam" id="NF045825">
    <property type="entry name" value="FAmtase_mtf2"/>
    <property type="match status" value="1"/>
</dbReference>
<dbReference type="InterPro" id="IPR054877">
    <property type="entry name" value="PthPhpthDimycoMt"/>
</dbReference>
<evidence type="ECO:0000256" key="1">
    <source>
        <dbReference type="ARBA" id="ARBA00022603"/>
    </source>
</evidence>
<proteinExistence type="predicted"/>
<evidence type="ECO:0000256" key="2">
    <source>
        <dbReference type="ARBA" id="ARBA00022679"/>
    </source>
</evidence>
<keyword evidence="5" id="KW-1185">Reference proteome</keyword>
<accession>A0A7I7MF65</accession>
<dbReference type="Proteomes" id="UP000466514">
    <property type="component" value="Chromosome"/>
</dbReference>
<dbReference type="EMBL" id="AP022574">
    <property type="protein sequence ID" value="BBX70183.1"/>
    <property type="molecule type" value="Genomic_DNA"/>
</dbReference>
<gene>
    <name evidence="4" type="ORF">MPSYJ_36440</name>
</gene>
<dbReference type="GO" id="GO:0032259">
    <property type="term" value="P:methylation"/>
    <property type="evidence" value="ECO:0007669"/>
    <property type="project" value="UniProtKB-KW"/>
</dbReference>
<dbReference type="PANTHER" id="PTHR44068:SF11">
    <property type="entry name" value="GERANYL DIPHOSPHATE 2-C-METHYLTRANSFERASE"/>
    <property type="match status" value="1"/>
</dbReference>
<dbReference type="Pfam" id="PF08241">
    <property type="entry name" value="Methyltransf_11"/>
    <property type="match status" value="1"/>
</dbReference>
<dbReference type="InterPro" id="IPR054916">
    <property type="entry name" value="FAmtase_mtf2"/>
</dbReference>
<feature type="domain" description="Methyltransferase type 11" evidence="3">
    <location>
        <begin position="105"/>
        <end position="199"/>
    </location>
</feature>
<name>A0A7I7MF65_9MYCO</name>
<dbReference type="SUPFAM" id="SSF53335">
    <property type="entry name" value="S-adenosyl-L-methionine-dependent methyltransferases"/>
    <property type="match status" value="1"/>
</dbReference>
<protein>
    <submittedName>
        <fullName evidence="4">Phthiotriol/phenolphthiotriol dimycocerosates methyltransferase</fullName>
    </submittedName>
</protein>
<sequence>MADRNSNLVDAAREALRHNPVGQRVVGARGLNVPFVRKLSSKYFYPFVSRRLAAEDVVFLNWGYEEEPPMDLKLSADDEPNRYNIQLYHRTATQADSDLEGREVLEVSCGHGGGASYLMRSMKPASYTGLDFNSDGIEYCRKRHVLPGLKFVHGDAENLPFADGSFDAIVNVEASHVYLNFPKFLDEVTRVLRPGGRMLYTDMRSSDQIAEWEEAIAASPLRILSQRVIDSEVLRGLEKTAHLHLRMVTNGLPAILRPIGRQIVVAPGSRLYRQLQTGGISYRMYCFSKD</sequence>
<dbReference type="KEGG" id="mpsc:MPSYJ_36440"/>
<reference evidence="4 5" key="1">
    <citation type="journal article" date="2019" name="Emerg. Microbes Infect.">
        <title>Comprehensive subspecies identification of 175 nontuberculous mycobacteria species based on 7547 genomic profiles.</title>
        <authorList>
            <person name="Matsumoto Y."/>
            <person name="Kinjo T."/>
            <person name="Motooka D."/>
            <person name="Nabeya D."/>
            <person name="Jung N."/>
            <person name="Uechi K."/>
            <person name="Horii T."/>
            <person name="Iida T."/>
            <person name="Fujita J."/>
            <person name="Nakamura S."/>
        </authorList>
    </citation>
    <scope>NUCLEOTIDE SEQUENCE [LARGE SCALE GENOMIC DNA]</scope>
    <source>
        <strain evidence="4 5">JCM 13323</strain>
    </source>
</reference>
<dbReference type="RefSeq" id="WP_163723516.1">
    <property type="nucleotide sequence ID" value="NZ_AP022574.1"/>
</dbReference>
<dbReference type="InterPro" id="IPR013216">
    <property type="entry name" value="Methyltransf_11"/>
</dbReference>
<dbReference type="InterPro" id="IPR029063">
    <property type="entry name" value="SAM-dependent_MTases_sf"/>
</dbReference>
<evidence type="ECO:0000313" key="4">
    <source>
        <dbReference type="EMBL" id="BBX70183.1"/>
    </source>
</evidence>
<organism evidence="4 5">
    <name type="scientific">Mycolicibacterium psychrotolerans</name>
    <dbReference type="NCBI Taxonomy" id="216929"/>
    <lineage>
        <taxon>Bacteria</taxon>
        <taxon>Bacillati</taxon>
        <taxon>Actinomycetota</taxon>
        <taxon>Actinomycetes</taxon>
        <taxon>Mycobacteriales</taxon>
        <taxon>Mycobacteriaceae</taxon>
        <taxon>Mycolicibacterium</taxon>
    </lineage>
</organism>
<dbReference type="PANTHER" id="PTHR44068">
    <property type="entry name" value="ZGC:194242"/>
    <property type="match status" value="1"/>
</dbReference>
<evidence type="ECO:0000259" key="3">
    <source>
        <dbReference type="Pfam" id="PF08241"/>
    </source>
</evidence>
<dbReference type="Gene3D" id="3.40.50.150">
    <property type="entry name" value="Vaccinia Virus protein VP39"/>
    <property type="match status" value="1"/>
</dbReference>
<keyword evidence="1 4" id="KW-0489">Methyltransferase</keyword>